<sequence>MAVVVNPGLDRSGSEENTVLKVIMVGLVVFLAVTLLSGALWMWKRKWSSANGHCSTGESGQSAAVYENIPASNLRGRVASDDQDNVHYASVVFKHSHTQEESLSPRLPPDTTEEEDVQYAAVNVSRNTAAIQLVADEAAENSSQVYSKIQKITRKRTS</sequence>
<dbReference type="EMBL" id="CM040478">
    <property type="protein sequence ID" value="MCI4393390.1"/>
    <property type="molecule type" value="Genomic_DNA"/>
</dbReference>
<evidence type="ECO:0000313" key="1">
    <source>
        <dbReference type="EMBL" id="MCI4393390.1"/>
    </source>
</evidence>
<keyword evidence="2" id="KW-1185">Reference proteome</keyword>
<reference evidence="1 2" key="1">
    <citation type="journal article" date="2022" name="bioRxiv">
        <title>An ancient truncated duplication of the anti-Mullerian hormone receptor type 2 gene is a potential conserved master sex determinant in the Pangasiidae catfish family.</title>
        <authorList>
            <person name="Wen M."/>
            <person name="Pan Q."/>
            <person name="Jouanno E."/>
            <person name="Montfort J."/>
            <person name="Zahm M."/>
            <person name="Cabau C."/>
            <person name="Klopp C."/>
            <person name="Iampietro C."/>
            <person name="Roques C."/>
            <person name="Bouchez O."/>
            <person name="Castinel A."/>
            <person name="Donnadieu C."/>
            <person name="Parrinello H."/>
            <person name="Poncet C."/>
            <person name="Belmonte E."/>
            <person name="Gautier V."/>
            <person name="Avarre J.-C."/>
            <person name="Dugue R."/>
            <person name="Gustiano R."/>
            <person name="Ha T.T.T."/>
            <person name="Campet M."/>
            <person name="Sriphairoj K."/>
            <person name="Ribolli J."/>
            <person name="de Almeida F.L."/>
            <person name="Desvignes T."/>
            <person name="Postlethwait J.H."/>
            <person name="Bucao C.F."/>
            <person name="Robinson-Rechavi M."/>
            <person name="Bobe J."/>
            <person name="Herpin A."/>
            <person name="Guiguen Y."/>
        </authorList>
    </citation>
    <scope>NUCLEOTIDE SEQUENCE [LARGE SCALE GENOMIC DNA]</scope>
    <source>
        <strain evidence="1">YG-Dec2019</strain>
    </source>
</reference>
<evidence type="ECO:0000313" key="2">
    <source>
        <dbReference type="Proteomes" id="UP000829447"/>
    </source>
</evidence>
<protein>
    <submittedName>
        <fullName evidence="1">Uncharacterized protein</fullName>
    </submittedName>
</protein>
<proteinExistence type="predicted"/>
<gene>
    <name evidence="1" type="ORF">PGIGA_G00156960</name>
</gene>
<dbReference type="Proteomes" id="UP000829447">
    <property type="component" value="Linkage Group LG25"/>
</dbReference>
<comment type="caution">
    <text evidence="1">The sequence shown here is derived from an EMBL/GenBank/DDBJ whole genome shotgun (WGS) entry which is preliminary data.</text>
</comment>
<accession>A0ACC5XS27</accession>
<organism evidence="1 2">
    <name type="scientific">Pangasianodon gigas</name>
    <name type="common">Mekong giant catfish</name>
    <name type="synonym">Pangasius gigas</name>
    <dbReference type="NCBI Taxonomy" id="30993"/>
    <lineage>
        <taxon>Eukaryota</taxon>
        <taxon>Metazoa</taxon>
        <taxon>Chordata</taxon>
        <taxon>Craniata</taxon>
        <taxon>Vertebrata</taxon>
        <taxon>Euteleostomi</taxon>
        <taxon>Actinopterygii</taxon>
        <taxon>Neopterygii</taxon>
        <taxon>Teleostei</taxon>
        <taxon>Ostariophysi</taxon>
        <taxon>Siluriformes</taxon>
        <taxon>Pangasiidae</taxon>
        <taxon>Pangasianodon</taxon>
    </lineage>
</organism>
<name>A0ACC5XS27_PANGG</name>